<comment type="caution">
    <text evidence="3">The sequence shown here is derived from an EMBL/GenBank/DDBJ whole genome shotgun (WGS) entry which is preliminary data.</text>
</comment>
<evidence type="ECO:0000313" key="3">
    <source>
        <dbReference type="EMBL" id="OGK00335.1"/>
    </source>
</evidence>
<proteinExistence type="predicted"/>
<feature type="compositionally biased region" description="Basic and acidic residues" evidence="1">
    <location>
        <begin position="86"/>
        <end position="99"/>
    </location>
</feature>
<dbReference type="EMBL" id="MFYX01000148">
    <property type="protein sequence ID" value="OGK00335.1"/>
    <property type="molecule type" value="Genomic_DNA"/>
</dbReference>
<name>A0A1F7F110_UNCRA</name>
<feature type="region of interest" description="Disordered" evidence="1">
    <location>
        <begin position="57"/>
        <end position="99"/>
    </location>
</feature>
<gene>
    <name evidence="3" type="ORF">A2519_01070</name>
</gene>
<evidence type="ECO:0000256" key="1">
    <source>
        <dbReference type="SAM" id="MobiDB-lite"/>
    </source>
</evidence>
<organism evidence="3 4">
    <name type="scientific">Candidatus Raymondbacteria bacterium RIFOXYD12_FULL_49_13</name>
    <dbReference type="NCBI Taxonomy" id="1817890"/>
    <lineage>
        <taxon>Bacteria</taxon>
        <taxon>Raymondiibacteriota</taxon>
    </lineage>
</organism>
<keyword evidence="2" id="KW-0732">Signal</keyword>
<dbReference type="Proteomes" id="UP000179243">
    <property type="component" value="Unassembled WGS sequence"/>
</dbReference>
<evidence type="ECO:0000256" key="2">
    <source>
        <dbReference type="SAM" id="SignalP"/>
    </source>
</evidence>
<dbReference type="AlphaFoldDB" id="A0A1F7F110"/>
<sequence>MLKKIALSGFLIIISGLLPVFSQNTPDASNTKTFGYVIDDKNNNGITDIFETDSLPKADSSANTVNPGPVDEIRQRWGHRNLHGQHGKEFDRGESPHAH</sequence>
<reference evidence="3 4" key="1">
    <citation type="journal article" date="2016" name="Nat. Commun.">
        <title>Thousands of microbial genomes shed light on interconnected biogeochemical processes in an aquifer system.</title>
        <authorList>
            <person name="Anantharaman K."/>
            <person name="Brown C.T."/>
            <person name="Hug L.A."/>
            <person name="Sharon I."/>
            <person name="Castelle C.J."/>
            <person name="Probst A.J."/>
            <person name="Thomas B.C."/>
            <person name="Singh A."/>
            <person name="Wilkins M.J."/>
            <person name="Karaoz U."/>
            <person name="Brodie E.L."/>
            <person name="Williams K.H."/>
            <person name="Hubbard S.S."/>
            <person name="Banfield J.F."/>
        </authorList>
    </citation>
    <scope>NUCLEOTIDE SEQUENCE [LARGE SCALE GENOMIC DNA]</scope>
</reference>
<accession>A0A1F7F110</accession>
<evidence type="ECO:0008006" key="5">
    <source>
        <dbReference type="Google" id="ProtNLM"/>
    </source>
</evidence>
<feature type="chain" id="PRO_5009528320" description="EF-hand domain-containing protein" evidence="2">
    <location>
        <begin position="23"/>
        <end position="99"/>
    </location>
</feature>
<evidence type="ECO:0000313" key="4">
    <source>
        <dbReference type="Proteomes" id="UP000179243"/>
    </source>
</evidence>
<feature type="compositionally biased region" description="Basic residues" evidence="1">
    <location>
        <begin position="76"/>
        <end position="85"/>
    </location>
</feature>
<protein>
    <recommendedName>
        <fullName evidence="5">EF-hand domain-containing protein</fullName>
    </recommendedName>
</protein>
<feature type="signal peptide" evidence="2">
    <location>
        <begin position="1"/>
        <end position="22"/>
    </location>
</feature>